<keyword evidence="2" id="KW-0812">Transmembrane</keyword>
<reference evidence="4" key="2">
    <citation type="journal article" date="2021" name="PeerJ">
        <title>Extensive microbial diversity within the chicken gut microbiome revealed by metagenomics and culture.</title>
        <authorList>
            <person name="Gilroy R."/>
            <person name="Ravi A."/>
            <person name="Getino M."/>
            <person name="Pursley I."/>
            <person name="Horton D.L."/>
            <person name="Alikhan N.F."/>
            <person name="Baker D."/>
            <person name="Gharbi K."/>
            <person name="Hall N."/>
            <person name="Watson M."/>
            <person name="Adriaenssens E.M."/>
            <person name="Foster-Nyarko E."/>
            <person name="Jarju S."/>
            <person name="Secka A."/>
            <person name="Antonio M."/>
            <person name="Oren A."/>
            <person name="Chaudhuri R.R."/>
            <person name="La Ragione R."/>
            <person name="Hildebrand F."/>
            <person name="Pallen M.J."/>
        </authorList>
    </citation>
    <scope>NUCLEOTIDE SEQUENCE</scope>
    <source>
        <strain evidence="4">ChiGjej1B1-24693</strain>
    </source>
</reference>
<dbReference type="InterPro" id="IPR013099">
    <property type="entry name" value="K_chnl_dom"/>
</dbReference>
<dbReference type="Proteomes" id="UP000886842">
    <property type="component" value="Unassembled WGS sequence"/>
</dbReference>
<dbReference type="AlphaFoldDB" id="A0A9D1GZ24"/>
<dbReference type="PANTHER" id="PTHR43833:SF9">
    <property type="entry name" value="POTASSIUM CHANNEL PROTEIN YUGO-RELATED"/>
    <property type="match status" value="1"/>
</dbReference>
<feature type="transmembrane region" description="Helical" evidence="2">
    <location>
        <begin position="34"/>
        <end position="50"/>
    </location>
</feature>
<dbReference type="InterPro" id="IPR036291">
    <property type="entry name" value="NAD(P)-bd_dom_sf"/>
</dbReference>
<dbReference type="Pfam" id="PF07885">
    <property type="entry name" value="Ion_trans_2"/>
    <property type="match status" value="1"/>
</dbReference>
<feature type="transmembrane region" description="Helical" evidence="2">
    <location>
        <begin position="104"/>
        <end position="126"/>
    </location>
</feature>
<reference evidence="4" key="1">
    <citation type="submission" date="2020-10" db="EMBL/GenBank/DDBJ databases">
        <authorList>
            <person name="Gilroy R."/>
        </authorList>
    </citation>
    <scope>NUCLEOTIDE SEQUENCE</scope>
    <source>
        <strain evidence="4">ChiGjej1B1-24693</strain>
    </source>
</reference>
<organism evidence="4 5">
    <name type="scientific">Candidatus Avipropionibacterium avicola</name>
    <dbReference type="NCBI Taxonomy" id="2840701"/>
    <lineage>
        <taxon>Bacteria</taxon>
        <taxon>Bacillati</taxon>
        <taxon>Actinomycetota</taxon>
        <taxon>Actinomycetes</taxon>
        <taxon>Propionibacteriales</taxon>
        <taxon>Propionibacteriaceae</taxon>
        <taxon>Propionibacteriaceae incertae sedis</taxon>
        <taxon>Candidatus Avipropionibacterium</taxon>
    </lineage>
</organism>
<dbReference type="PROSITE" id="PS51201">
    <property type="entry name" value="RCK_N"/>
    <property type="match status" value="1"/>
</dbReference>
<comment type="subcellular location">
    <subcellularLocation>
        <location evidence="1">Cell membrane</location>
        <topology evidence="1">Multi-pass membrane protein</topology>
    </subcellularLocation>
</comment>
<accession>A0A9D1GZ24</accession>
<keyword evidence="4" id="KW-0813">Transport</keyword>
<evidence type="ECO:0000256" key="2">
    <source>
        <dbReference type="SAM" id="Phobius"/>
    </source>
</evidence>
<dbReference type="InterPro" id="IPR050721">
    <property type="entry name" value="Trk_Ktr_HKT_K-transport"/>
</dbReference>
<keyword evidence="2" id="KW-0472">Membrane</keyword>
<dbReference type="EMBL" id="DVLP01000323">
    <property type="protein sequence ID" value="HIT76109.1"/>
    <property type="molecule type" value="Genomic_DNA"/>
</dbReference>
<evidence type="ECO:0000313" key="5">
    <source>
        <dbReference type="Proteomes" id="UP000886842"/>
    </source>
</evidence>
<dbReference type="SUPFAM" id="SSF81324">
    <property type="entry name" value="Voltage-gated potassium channels"/>
    <property type="match status" value="1"/>
</dbReference>
<feature type="domain" description="RCK N-terminal" evidence="3">
    <location>
        <begin position="136"/>
        <end position="255"/>
    </location>
</feature>
<evidence type="ECO:0000313" key="4">
    <source>
        <dbReference type="EMBL" id="HIT76109.1"/>
    </source>
</evidence>
<name>A0A9D1GZ24_9ACTN</name>
<sequence>MARTKGSRVGWTNEALVLLPARAASPLQELGRRAMLGVILVAIIVAIVWLDRASYTDNHDGTVDLIDALYYATVTMTTTGYGDITPVTPHARLVNALLVTPLRVMFLVLLVGTTLEVLANEGRRIFIDSRWRKRMRNHVVVIGYGTKGRSAVTTMRRNDIDLAKLVVIDSSPAALADANRDGVAAIEGDGTRRELLQRAEISRAREIIITLNRDDAAILTTLTVRRLNPSAHVVVACREHDNVSLLRQSGADAVVTSSDAVGRLLGLSAVSPNLGSVIEDLLSSGEGLEVFERMVSAEEVGNPPSAIMGERVVAVVRNKTLRRFYDPAVQELQTGDHVIVVRQAAS</sequence>
<dbReference type="Gene3D" id="1.10.287.70">
    <property type="match status" value="1"/>
</dbReference>
<dbReference type="Gene3D" id="3.40.50.720">
    <property type="entry name" value="NAD(P)-binding Rossmann-like Domain"/>
    <property type="match status" value="1"/>
</dbReference>
<dbReference type="Pfam" id="PF02254">
    <property type="entry name" value="TrkA_N"/>
    <property type="match status" value="1"/>
</dbReference>
<keyword evidence="2" id="KW-1133">Transmembrane helix</keyword>
<protein>
    <submittedName>
        <fullName evidence="4">Potassium channel family protein</fullName>
    </submittedName>
</protein>
<dbReference type="GO" id="GO:0005886">
    <property type="term" value="C:plasma membrane"/>
    <property type="evidence" value="ECO:0007669"/>
    <property type="project" value="UniProtKB-SubCell"/>
</dbReference>
<dbReference type="GO" id="GO:0006813">
    <property type="term" value="P:potassium ion transport"/>
    <property type="evidence" value="ECO:0007669"/>
    <property type="project" value="InterPro"/>
</dbReference>
<evidence type="ECO:0000256" key="1">
    <source>
        <dbReference type="ARBA" id="ARBA00004651"/>
    </source>
</evidence>
<dbReference type="GO" id="GO:0034220">
    <property type="term" value="P:monoatomic ion transmembrane transport"/>
    <property type="evidence" value="ECO:0007669"/>
    <property type="project" value="UniProtKB-KW"/>
</dbReference>
<keyword evidence="4" id="KW-0407">Ion channel</keyword>
<keyword evidence="4" id="KW-0406">Ion transport</keyword>
<proteinExistence type="predicted"/>
<dbReference type="PANTHER" id="PTHR43833">
    <property type="entry name" value="POTASSIUM CHANNEL PROTEIN 2-RELATED-RELATED"/>
    <property type="match status" value="1"/>
</dbReference>
<comment type="caution">
    <text evidence="4">The sequence shown here is derived from an EMBL/GenBank/DDBJ whole genome shotgun (WGS) entry which is preliminary data.</text>
</comment>
<dbReference type="InterPro" id="IPR003148">
    <property type="entry name" value="RCK_N"/>
</dbReference>
<gene>
    <name evidence="4" type="ORF">IAA98_11020</name>
</gene>
<dbReference type="SUPFAM" id="SSF51735">
    <property type="entry name" value="NAD(P)-binding Rossmann-fold domains"/>
    <property type="match status" value="1"/>
</dbReference>
<evidence type="ECO:0000259" key="3">
    <source>
        <dbReference type="PROSITE" id="PS51201"/>
    </source>
</evidence>